<protein>
    <submittedName>
        <fullName evidence="1">Uncharacterized protein</fullName>
    </submittedName>
</protein>
<organism evidence="1 2">
    <name type="scientific">Siccirubricoccus deserti</name>
    <dbReference type="NCBI Taxonomy" id="2013562"/>
    <lineage>
        <taxon>Bacteria</taxon>
        <taxon>Pseudomonadati</taxon>
        <taxon>Pseudomonadota</taxon>
        <taxon>Alphaproteobacteria</taxon>
        <taxon>Acetobacterales</taxon>
        <taxon>Roseomonadaceae</taxon>
        <taxon>Siccirubricoccus</taxon>
    </lineage>
</organism>
<sequence length="104" mass="11275">MFHQPGDLLGRGFMHLQVRYCWTSGCALRNRLGNIRAAPAAYRQVADQVALGGDAGRLALGATTGISGGMTIRFLVIRSRACKCWYPDFPDFAAAACVVFQILP</sequence>
<evidence type="ECO:0000313" key="1">
    <source>
        <dbReference type="EMBL" id="MBC4014815.1"/>
    </source>
</evidence>
<evidence type="ECO:0000313" key="2">
    <source>
        <dbReference type="Proteomes" id="UP000600101"/>
    </source>
</evidence>
<keyword evidence="2" id="KW-1185">Reference proteome</keyword>
<proteinExistence type="predicted"/>
<dbReference type="AlphaFoldDB" id="A0A9X0UFX8"/>
<dbReference type="Proteomes" id="UP000600101">
    <property type="component" value="Unassembled WGS sequence"/>
</dbReference>
<accession>A0A9X0UFX8</accession>
<name>A0A9X0UFX8_9PROT</name>
<dbReference type="RefSeq" id="WP_186769577.1">
    <property type="nucleotide sequence ID" value="NZ_JACOMF010000004.1"/>
</dbReference>
<comment type="caution">
    <text evidence="1">The sequence shown here is derived from an EMBL/GenBank/DDBJ whole genome shotgun (WGS) entry which is preliminary data.</text>
</comment>
<dbReference type="EMBL" id="JACOMF010000004">
    <property type="protein sequence ID" value="MBC4014815.1"/>
    <property type="molecule type" value="Genomic_DNA"/>
</dbReference>
<reference evidence="1" key="1">
    <citation type="submission" date="2020-08" db="EMBL/GenBank/DDBJ databases">
        <authorList>
            <person name="Hu Y."/>
            <person name="Nguyen S.V."/>
            <person name="Li F."/>
            <person name="Fanning S."/>
        </authorList>
    </citation>
    <scope>NUCLEOTIDE SEQUENCE</scope>
    <source>
        <strain evidence="1">SYSU D8009</strain>
    </source>
</reference>
<gene>
    <name evidence="1" type="ORF">H7965_05705</name>
</gene>